<evidence type="ECO:0000256" key="2">
    <source>
        <dbReference type="ARBA" id="ARBA00022679"/>
    </source>
</evidence>
<gene>
    <name evidence="3" type="ORF">GCM10009809_20140</name>
</gene>
<keyword evidence="2" id="KW-0808">Transferase</keyword>
<dbReference type="PANTHER" id="PTHR31480">
    <property type="entry name" value="BIFUNCTIONAL LYCOPENE CYCLASE/PHYTOENE SYNTHASE"/>
    <property type="match status" value="1"/>
</dbReference>
<sequence>MTVRADRERAPAAVTSGDPLYDRVAQRSAGAVIAGYSTSFAWACRLLAEPVRTQVRNIYALVRVADELVDGPMVPDAERAGVLLDALEEQTLTAVRDGYSSNLVVHAFALTARACGIGPELITPFFASMRTDLSVRRHDDESLREYVYGSAEVVGLMCLRAFVAAPDAAGCPGYGELAPGARRLGAAFQKVNFLRDLGADVDLRGRTYFPGVVAERLTDGQRDELLDDVDADLAVAAVAIDRLPASSRRAVAAAHDLFAALSKHLRQVPASRLRRSRVRVPAAHKTWILVHAYALGGRS</sequence>
<proteinExistence type="predicted"/>
<reference evidence="3 4" key="1">
    <citation type="journal article" date="2019" name="Int. J. Syst. Evol. Microbiol.">
        <title>The Global Catalogue of Microorganisms (GCM) 10K type strain sequencing project: providing services to taxonomists for standard genome sequencing and annotation.</title>
        <authorList>
            <consortium name="The Broad Institute Genomics Platform"/>
            <consortium name="The Broad Institute Genome Sequencing Center for Infectious Disease"/>
            <person name="Wu L."/>
            <person name="Ma J."/>
        </authorList>
    </citation>
    <scope>NUCLEOTIDE SEQUENCE [LARGE SCALE GENOMIC DNA]</scope>
    <source>
        <strain evidence="3 4">JCM 15589</strain>
    </source>
</reference>
<name>A0ABN2JFQ3_9MICO</name>
<comment type="pathway">
    <text evidence="1">Carotenoid biosynthesis; phytoene biosynthesis.</text>
</comment>
<keyword evidence="4" id="KW-1185">Reference proteome</keyword>
<evidence type="ECO:0000256" key="1">
    <source>
        <dbReference type="ARBA" id="ARBA00004684"/>
    </source>
</evidence>
<dbReference type="SFLD" id="SFLDG01018">
    <property type="entry name" value="Squalene/Phytoene_Synthase_Lik"/>
    <property type="match status" value="1"/>
</dbReference>
<dbReference type="Proteomes" id="UP001501138">
    <property type="component" value="Unassembled WGS sequence"/>
</dbReference>
<dbReference type="SFLD" id="SFLDG01212">
    <property type="entry name" value="Phytoene_synthase_like"/>
    <property type="match status" value="1"/>
</dbReference>
<comment type="caution">
    <text evidence="3">The sequence shown here is derived from an EMBL/GenBank/DDBJ whole genome shotgun (WGS) entry which is preliminary data.</text>
</comment>
<protein>
    <submittedName>
        <fullName evidence="3">Squalene/phytoene synthase family protein</fullName>
    </submittedName>
</protein>
<dbReference type="SUPFAM" id="SSF48576">
    <property type="entry name" value="Terpenoid synthases"/>
    <property type="match status" value="1"/>
</dbReference>
<evidence type="ECO:0000313" key="3">
    <source>
        <dbReference type="EMBL" id="GAA1724326.1"/>
    </source>
</evidence>
<dbReference type="RefSeq" id="WP_344248156.1">
    <property type="nucleotide sequence ID" value="NZ_BAAAPM010000003.1"/>
</dbReference>
<evidence type="ECO:0000313" key="4">
    <source>
        <dbReference type="Proteomes" id="UP001501138"/>
    </source>
</evidence>
<dbReference type="InterPro" id="IPR019845">
    <property type="entry name" value="Squalene/phytoene_synthase_CS"/>
</dbReference>
<dbReference type="Pfam" id="PF00494">
    <property type="entry name" value="SQS_PSY"/>
    <property type="match status" value="1"/>
</dbReference>
<dbReference type="InterPro" id="IPR008949">
    <property type="entry name" value="Isoprenoid_synthase_dom_sf"/>
</dbReference>
<dbReference type="InterPro" id="IPR044843">
    <property type="entry name" value="Trans_IPPS_bact-type"/>
</dbReference>
<dbReference type="SFLD" id="SFLDS00005">
    <property type="entry name" value="Isoprenoid_Synthase_Type_I"/>
    <property type="match status" value="1"/>
</dbReference>
<accession>A0ABN2JFQ3</accession>
<organism evidence="3 4">
    <name type="scientific">Isoptericola hypogeus</name>
    <dbReference type="NCBI Taxonomy" id="300179"/>
    <lineage>
        <taxon>Bacteria</taxon>
        <taxon>Bacillati</taxon>
        <taxon>Actinomycetota</taxon>
        <taxon>Actinomycetes</taxon>
        <taxon>Micrococcales</taxon>
        <taxon>Promicromonosporaceae</taxon>
        <taxon>Isoptericola</taxon>
    </lineage>
</organism>
<dbReference type="Gene3D" id="1.10.600.10">
    <property type="entry name" value="Farnesyl Diphosphate Synthase"/>
    <property type="match status" value="1"/>
</dbReference>
<dbReference type="InterPro" id="IPR002060">
    <property type="entry name" value="Squ/phyt_synthse"/>
</dbReference>
<dbReference type="EMBL" id="BAAAPM010000003">
    <property type="protein sequence ID" value="GAA1724326.1"/>
    <property type="molecule type" value="Genomic_DNA"/>
</dbReference>
<dbReference type="PROSITE" id="PS01045">
    <property type="entry name" value="SQUALEN_PHYTOEN_SYN_2"/>
    <property type="match status" value="1"/>
</dbReference>